<keyword evidence="4 7" id="KW-0812">Transmembrane</keyword>
<feature type="transmembrane region" description="Helical" evidence="7">
    <location>
        <begin position="312"/>
        <end position="336"/>
    </location>
</feature>
<reference evidence="9 10" key="1">
    <citation type="submission" date="2018-06" db="EMBL/GenBank/DDBJ databases">
        <authorList>
            <consortium name="Pathogen Informatics"/>
            <person name="Doyle S."/>
        </authorList>
    </citation>
    <scope>NUCLEOTIDE SEQUENCE [LARGE SCALE GENOMIC DNA]</scope>
    <source>
        <strain evidence="9 10">NCTC10911</strain>
    </source>
</reference>
<dbReference type="GO" id="GO:0005886">
    <property type="term" value="C:plasma membrane"/>
    <property type="evidence" value="ECO:0007669"/>
    <property type="project" value="UniProtKB-SubCell"/>
</dbReference>
<evidence type="ECO:0000256" key="7">
    <source>
        <dbReference type="SAM" id="Phobius"/>
    </source>
</evidence>
<feature type="transmembrane region" description="Helical" evidence="7">
    <location>
        <begin position="137"/>
        <end position="158"/>
    </location>
</feature>
<feature type="domain" description="Major facilitator superfamily (MFS) profile" evidence="8">
    <location>
        <begin position="40"/>
        <end position="461"/>
    </location>
</feature>
<evidence type="ECO:0000256" key="3">
    <source>
        <dbReference type="ARBA" id="ARBA00022475"/>
    </source>
</evidence>
<dbReference type="SUPFAM" id="SSF103473">
    <property type="entry name" value="MFS general substrate transporter"/>
    <property type="match status" value="1"/>
</dbReference>
<dbReference type="Gene3D" id="1.20.1250.20">
    <property type="entry name" value="MFS general substrate transporter like domains"/>
    <property type="match status" value="2"/>
</dbReference>
<dbReference type="CDD" id="cd17369">
    <property type="entry name" value="MFS_ShiA_like"/>
    <property type="match status" value="1"/>
</dbReference>
<keyword evidence="5 7" id="KW-1133">Transmembrane helix</keyword>
<feature type="transmembrane region" description="Helical" evidence="7">
    <location>
        <begin position="179"/>
        <end position="199"/>
    </location>
</feature>
<dbReference type="PROSITE" id="PS50850">
    <property type="entry name" value="MFS"/>
    <property type="match status" value="1"/>
</dbReference>
<feature type="transmembrane region" description="Helical" evidence="7">
    <location>
        <begin position="367"/>
        <end position="387"/>
    </location>
</feature>
<evidence type="ECO:0000256" key="1">
    <source>
        <dbReference type="ARBA" id="ARBA00004651"/>
    </source>
</evidence>
<dbReference type="PANTHER" id="PTHR43045:SF1">
    <property type="entry name" value="SHIKIMATE TRANSPORTER"/>
    <property type="match status" value="1"/>
</dbReference>
<protein>
    <submittedName>
        <fullName evidence="9">Proline porter II</fullName>
    </submittedName>
</protein>
<evidence type="ECO:0000256" key="4">
    <source>
        <dbReference type="ARBA" id="ARBA00022692"/>
    </source>
</evidence>
<feature type="transmembrane region" description="Helical" evidence="7">
    <location>
        <begin position="77"/>
        <end position="101"/>
    </location>
</feature>
<dbReference type="FunFam" id="1.20.1250.20:FF:000001">
    <property type="entry name" value="Dicarboxylate MFS transporter"/>
    <property type="match status" value="1"/>
</dbReference>
<dbReference type="EMBL" id="UFTT01000002">
    <property type="protein sequence ID" value="SUV66445.1"/>
    <property type="molecule type" value="Genomic_DNA"/>
</dbReference>
<sequence length="471" mass="50803">MQWWPYNNGGHRAIVPAIRQSYERNMQGNHQTATHQPVRASIAAFVGTMIEWYDFYIYATAAALVFGKLFFPSVDGFYGTLAAFGTFAVGFLARPLGGAVFGHIGDRIGRKKSLVITLLLMGTVTVLIGLLPTYASIGIWAPILLVALRFIQGIAVGGEWGGAVLMAGEHSPDRSKRTFFASFAQLGSPAGLILSMLMFKLVTSLDDAAFMDWGWRVPFLFSAALLVVGFAIRLSVNESPDFLAEQAEKARLKDAAAKQAADKAPIVEVLRGASGLLALAVGANVLGIAGFYFTNTFMLAYTTQYVGLSRGVILDCLLVVSVMQFIITPLSAYIATRIGSRRFLLITSFLSIFTPYVMFNMVDQGTLTSLTLGVGLAVVCLGAYYAVIAGYVSDSFPTRIRYTGISMAYQLSGAIFGGLTPILGTILAEKFQGHWWPLALLFSGISLLSMISVIFLANHRTDAVTAPLRSA</sequence>
<evidence type="ECO:0000256" key="5">
    <source>
        <dbReference type="ARBA" id="ARBA00022989"/>
    </source>
</evidence>
<comment type="subcellular location">
    <subcellularLocation>
        <location evidence="1">Cell membrane</location>
        <topology evidence="1">Multi-pass membrane protein</topology>
    </subcellularLocation>
</comment>
<evidence type="ECO:0000313" key="9">
    <source>
        <dbReference type="EMBL" id="SUV66445.1"/>
    </source>
</evidence>
<evidence type="ECO:0000313" key="10">
    <source>
        <dbReference type="Proteomes" id="UP000255014"/>
    </source>
</evidence>
<feature type="transmembrane region" description="Helical" evidence="7">
    <location>
        <begin position="408"/>
        <end position="428"/>
    </location>
</feature>
<feature type="transmembrane region" description="Helical" evidence="7">
    <location>
        <begin position="219"/>
        <end position="236"/>
    </location>
</feature>
<name>A0A0E7UU14_BORPT</name>
<evidence type="ECO:0000256" key="6">
    <source>
        <dbReference type="ARBA" id="ARBA00023136"/>
    </source>
</evidence>
<keyword evidence="2" id="KW-0813">Transport</keyword>
<organism evidence="9 10">
    <name type="scientific">Bordetella pertussis</name>
    <dbReference type="NCBI Taxonomy" id="520"/>
    <lineage>
        <taxon>Bacteria</taxon>
        <taxon>Pseudomonadati</taxon>
        <taxon>Pseudomonadota</taxon>
        <taxon>Betaproteobacteria</taxon>
        <taxon>Burkholderiales</taxon>
        <taxon>Alcaligenaceae</taxon>
        <taxon>Bordetella</taxon>
    </lineage>
</organism>
<feature type="transmembrane region" description="Helical" evidence="7">
    <location>
        <begin position="434"/>
        <end position="457"/>
    </location>
</feature>
<keyword evidence="3" id="KW-1003">Cell membrane</keyword>
<keyword evidence="6 7" id="KW-0472">Membrane</keyword>
<evidence type="ECO:0000259" key="8">
    <source>
        <dbReference type="PROSITE" id="PS50850"/>
    </source>
</evidence>
<evidence type="ECO:0000256" key="2">
    <source>
        <dbReference type="ARBA" id="ARBA00022448"/>
    </source>
</evidence>
<dbReference type="InterPro" id="IPR036259">
    <property type="entry name" value="MFS_trans_sf"/>
</dbReference>
<dbReference type="AlphaFoldDB" id="A0A0E7UU14"/>
<dbReference type="PANTHER" id="PTHR43045">
    <property type="entry name" value="SHIKIMATE TRANSPORTER"/>
    <property type="match status" value="1"/>
</dbReference>
<gene>
    <name evidence="9" type="primary">proP_2</name>
    <name evidence="9" type="ORF">NCTC10911_03503</name>
</gene>
<proteinExistence type="predicted"/>
<dbReference type="Proteomes" id="UP000255014">
    <property type="component" value="Unassembled WGS sequence"/>
</dbReference>
<dbReference type="GO" id="GO:0022857">
    <property type="term" value="F:transmembrane transporter activity"/>
    <property type="evidence" value="ECO:0007669"/>
    <property type="project" value="InterPro"/>
</dbReference>
<dbReference type="InterPro" id="IPR020846">
    <property type="entry name" value="MFS_dom"/>
</dbReference>
<feature type="transmembrane region" description="Helical" evidence="7">
    <location>
        <begin position="343"/>
        <end position="361"/>
    </location>
</feature>
<dbReference type="Pfam" id="PF00083">
    <property type="entry name" value="Sugar_tr"/>
    <property type="match status" value="1"/>
</dbReference>
<dbReference type="InterPro" id="IPR005828">
    <property type="entry name" value="MFS_sugar_transport-like"/>
</dbReference>
<feature type="transmembrane region" description="Helical" evidence="7">
    <location>
        <begin position="273"/>
        <end position="292"/>
    </location>
</feature>
<feature type="transmembrane region" description="Helical" evidence="7">
    <location>
        <begin position="113"/>
        <end position="131"/>
    </location>
</feature>
<accession>A0A0E7UU14</accession>